<protein>
    <submittedName>
        <fullName evidence="2">Uncharacterized protein</fullName>
    </submittedName>
</protein>
<dbReference type="RefSeq" id="WP_197004965.1">
    <property type="nucleotide sequence ID" value="NZ_BONS01000017.1"/>
</dbReference>
<evidence type="ECO:0000256" key="1">
    <source>
        <dbReference type="SAM" id="MobiDB-lite"/>
    </source>
</evidence>
<dbReference type="AlphaFoldDB" id="A0A8J7GCS6"/>
<reference evidence="2" key="1">
    <citation type="submission" date="2020-11" db="EMBL/GenBank/DDBJ databases">
        <title>Sequencing the genomes of 1000 actinobacteria strains.</title>
        <authorList>
            <person name="Klenk H.-P."/>
        </authorList>
    </citation>
    <scope>NUCLEOTIDE SEQUENCE</scope>
    <source>
        <strain evidence="2">DSM 45356</strain>
    </source>
</reference>
<keyword evidence="3" id="KW-1185">Reference proteome</keyword>
<sequence>MKVDWSTAVQQVVIQGRPGDVKSAALGWEEVLKRAGDIKSTLERDVADLAQVWTGPAYESYKTHMMGIAKKIGDAIDKVNSGTGVVPSLQEAATKLAEAQNAMPVPHGMFGELMAARNGKYSLGPKFCEITLSNELLKNPVLKFIGSSQDMLEQALHDIEGPALKTYDKVSGEYEGVRQRMPDAVHVGSDVRRNAGEPELTVGEGVSGVSGGPDLGAGGAYPSKGFAEHQPGAFGSAHTPGDPRDAWNKGWEDAGDFRPPASDSEHPSATGLAGTAGPFGSGGTGFSADPSALGLGGGSGSTGLAPGSVPGGGTLGRPVDLPRTLAAGNSARLAGSTGFGGMGAIGTPAANSAEDKSSYSTWLREDRTIWFGDEEIAPAVLGKVEEPASDWPAGVEMVRFIRPQD</sequence>
<accession>A0A8J7GCS6</accession>
<feature type="region of interest" description="Disordered" evidence="1">
    <location>
        <begin position="188"/>
        <end position="322"/>
    </location>
</feature>
<dbReference type="EMBL" id="JADOUF010000001">
    <property type="protein sequence ID" value="MBG6138183.1"/>
    <property type="molecule type" value="Genomic_DNA"/>
</dbReference>
<dbReference type="Gene3D" id="1.20.1260.20">
    <property type="entry name" value="PPE superfamily"/>
    <property type="match status" value="1"/>
</dbReference>
<evidence type="ECO:0000313" key="3">
    <source>
        <dbReference type="Proteomes" id="UP000622552"/>
    </source>
</evidence>
<name>A0A8J7GCS6_9ACTN</name>
<proteinExistence type="predicted"/>
<feature type="compositionally biased region" description="Gly residues" evidence="1">
    <location>
        <begin position="205"/>
        <end position="219"/>
    </location>
</feature>
<comment type="caution">
    <text evidence="2">The sequence shown here is derived from an EMBL/GenBank/DDBJ whole genome shotgun (WGS) entry which is preliminary data.</text>
</comment>
<feature type="compositionally biased region" description="Basic and acidic residues" evidence="1">
    <location>
        <begin position="241"/>
        <end position="256"/>
    </location>
</feature>
<dbReference type="Proteomes" id="UP000622552">
    <property type="component" value="Unassembled WGS sequence"/>
</dbReference>
<dbReference type="InterPro" id="IPR038332">
    <property type="entry name" value="PPE_sf"/>
</dbReference>
<evidence type="ECO:0000313" key="2">
    <source>
        <dbReference type="EMBL" id="MBG6138183.1"/>
    </source>
</evidence>
<organism evidence="2 3">
    <name type="scientific">Longispora fulva</name>
    <dbReference type="NCBI Taxonomy" id="619741"/>
    <lineage>
        <taxon>Bacteria</taxon>
        <taxon>Bacillati</taxon>
        <taxon>Actinomycetota</taxon>
        <taxon>Actinomycetes</taxon>
        <taxon>Micromonosporales</taxon>
        <taxon>Micromonosporaceae</taxon>
        <taxon>Longispora</taxon>
    </lineage>
</organism>
<gene>
    <name evidence="2" type="ORF">IW245_004377</name>
</gene>